<comment type="similarity">
    <text evidence="3 11">Belongs to the iron-sulfur dependent L-serine dehydratase family.</text>
</comment>
<evidence type="ECO:0000313" key="13">
    <source>
        <dbReference type="EMBL" id="GEO73296.1"/>
    </source>
</evidence>
<evidence type="ECO:0000313" key="16">
    <source>
        <dbReference type="Proteomes" id="UP000321794"/>
    </source>
</evidence>
<evidence type="ECO:0000256" key="4">
    <source>
        <dbReference type="ARBA" id="ARBA00022432"/>
    </source>
</evidence>
<dbReference type="NCBIfam" id="TIGR00719">
    <property type="entry name" value="sda_beta"/>
    <property type="match status" value="1"/>
</dbReference>
<evidence type="ECO:0000256" key="9">
    <source>
        <dbReference type="ARBA" id="ARBA00023239"/>
    </source>
</evidence>
<dbReference type="RefSeq" id="WP_057734456.1">
    <property type="nucleotide sequence ID" value="NZ_BJZK01000049.1"/>
</dbReference>
<evidence type="ECO:0000256" key="1">
    <source>
        <dbReference type="ARBA" id="ARBA00001966"/>
    </source>
</evidence>
<dbReference type="InterPro" id="IPR029009">
    <property type="entry name" value="ASB_dom_sf"/>
</dbReference>
<feature type="domain" description="Serine dehydratase beta chain" evidence="12">
    <location>
        <begin position="7"/>
        <end position="135"/>
    </location>
</feature>
<dbReference type="Proteomes" id="UP000321794">
    <property type="component" value="Unassembled WGS sequence"/>
</dbReference>
<sequence length="219" mass="23835">MTVNYKSVFDIIGPIMIGPSSSHTAGACAIGRAANSIFQETPTDIVVHYYESFAQTHKGHGTDYAIISGILGFEPDDSRVPYAIGLARDQGINITFIEEPEDSPINHPNTAIIELTNSKDGKKVTVAGCSIGGGTIEIRGIKMNGFDIKPKGPLPILLVPGSEVDQQNVTDQLTALTKVNEKKQYQSAKGDLFEYDLDRRLKPEEVKELAKNNTNLVYL</sequence>
<organism evidence="14 15">
    <name type="scientific">Levilactobacillus zymae</name>
    <dbReference type="NCBI Taxonomy" id="267363"/>
    <lineage>
        <taxon>Bacteria</taxon>
        <taxon>Bacillati</taxon>
        <taxon>Bacillota</taxon>
        <taxon>Bacilli</taxon>
        <taxon>Lactobacillales</taxon>
        <taxon>Lactobacillaceae</taxon>
        <taxon>Levilactobacillus</taxon>
    </lineage>
</organism>
<dbReference type="GO" id="GO:0003941">
    <property type="term" value="F:L-serine ammonia-lyase activity"/>
    <property type="evidence" value="ECO:0007669"/>
    <property type="project" value="UniProtKB-UniRule"/>
</dbReference>
<proteinExistence type="inferred from homology"/>
<keyword evidence="7 11" id="KW-0408">Iron</keyword>
<protein>
    <recommendedName>
        <fullName evidence="11">L-serine dehydratase</fullName>
        <ecNumber evidence="11">4.3.1.17</ecNumber>
    </recommendedName>
</protein>
<keyword evidence="6 11" id="KW-0479">Metal-binding</keyword>
<evidence type="ECO:0000313" key="15">
    <source>
        <dbReference type="Proteomes" id="UP000195412"/>
    </source>
</evidence>
<dbReference type="InterPro" id="IPR051318">
    <property type="entry name" value="Fe-S_L-Ser"/>
</dbReference>
<keyword evidence="9 11" id="KW-0456">Lyase</keyword>
<dbReference type="InterPro" id="IPR004643">
    <property type="entry name" value="Fe-S_L-Ser_bsu"/>
</dbReference>
<dbReference type="InterPro" id="IPR005131">
    <property type="entry name" value="Ser_deHydtase_bsu"/>
</dbReference>
<reference evidence="13 16" key="3">
    <citation type="submission" date="2019-07" db="EMBL/GenBank/DDBJ databases">
        <title>Whole genome shotgun sequence of Lactobacillus zymae NBRC 107157.</title>
        <authorList>
            <person name="Hosoyama A."/>
            <person name="Uohara A."/>
            <person name="Ohji S."/>
            <person name="Ichikawa N."/>
        </authorList>
    </citation>
    <scope>NUCLEOTIDE SEQUENCE [LARGE SCALE GENOMIC DNA]</scope>
    <source>
        <strain evidence="13 16">NBRC 107157</strain>
    </source>
</reference>
<gene>
    <name evidence="13" type="primary">sdhB</name>
    <name evidence="14" type="ORF">LZ3411_2007</name>
    <name evidence="13" type="ORF">LZY01_24640</name>
</gene>
<evidence type="ECO:0000313" key="14">
    <source>
        <dbReference type="EMBL" id="SMS15057.1"/>
    </source>
</evidence>
<evidence type="ECO:0000256" key="2">
    <source>
        <dbReference type="ARBA" id="ARBA00004742"/>
    </source>
</evidence>
<evidence type="ECO:0000256" key="8">
    <source>
        <dbReference type="ARBA" id="ARBA00023014"/>
    </source>
</evidence>
<dbReference type="Proteomes" id="UP000195412">
    <property type="component" value="Chromosome I"/>
</dbReference>
<evidence type="ECO:0000256" key="10">
    <source>
        <dbReference type="ARBA" id="ARBA00049406"/>
    </source>
</evidence>
<comment type="cofactor">
    <cofactor evidence="1 11">
        <name>[4Fe-4S] cluster</name>
        <dbReference type="ChEBI" id="CHEBI:49883"/>
    </cofactor>
</comment>
<dbReference type="Pfam" id="PF03315">
    <property type="entry name" value="SDH_beta"/>
    <property type="match status" value="1"/>
</dbReference>
<dbReference type="FunFam" id="3.30.1330.90:FF:000004">
    <property type="entry name" value="L-serine dehydratase, iron-sulfur-dependent subunit beta"/>
    <property type="match status" value="1"/>
</dbReference>
<comment type="pathway">
    <text evidence="2">Carbohydrate biosynthesis; gluconeogenesis.</text>
</comment>
<dbReference type="GO" id="GO:0006094">
    <property type="term" value="P:gluconeogenesis"/>
    <property type="evidence" value="ECO:0007669"/>
    <property type="project" value="UniProtKB-KW"/>
</dbReference>
<comment type="catalytic activity">
    <reaction evidence="10 11">
        <text>L-serine = pyruvate + NH4(+)</text>
        <dbReference type="Rhea" id="RHEA:19169"/>
        <dbReference type="ChEBI" id="CHEBI:15361"/>
        <dbReference type="ChEBI" id="CHEBI:28938"/>
        <dbReference type="ChEBI" id="CHEBI:33384"/>
        <dbReference type="EC" id="4.3.1.17"/>
    </reaction>
</comment>
<dbReference type="GO" id="GO:0046872">
    <property type="term" value="F:metal ion binding"/>
    <property type="evidence" value="ECO:0007669"/>
    <property type="project" value="UniProtKB-KW"/>
</dbReference>
<evidence type="ECO:0000259" key="12">
    <source>
        <dbReference type="Pfam" id="PF03315"/>
    </source>
</evidence>
<dbReference type="SUPFAM" id="SSF143548">
    <property type="entry name" value="Serine metabolism enzymes domain"/>
    <property type="match status" value="1"/>
</dbReference>
<dbReference type="OrthoDB" id="9813137at2"/>
<evidence type="ECO:0000256" key="6">
    <source>
        <dbReference type="ARBA" id="ARBA00022723"/>
    </source>
</evidence>
<dbReference type="EMBL" id="LT854705">
    <property type="protein sequence ID" value="SMS15057.1"/>
    <property type="molecule type" value="Genomic_DNA"/>
</dbReference>
<keyword evidence="5 11" id="KW-0004">4Fe-4S</keyword>
<dbReference type="EMBL" id="BJZK01000049">
    <property type="protein sequence ID" value="GEO73296.1"/>
    <property type="molecule type" value="Genomic_DNA"/>
</dbReference>
<dbReference type="EC" id="4.3.1.17" evidence="11"/>
<evidence type="ECO:0000256" key="5">
    <source>
        <dbReference type="ARBA" id="ARBA00022485"/>
    </source>
</evidence>
<dbReference type="PANTHER" id="PTHR30182">
    <property type="entry name" value="L-SERINE DEHYDRATASE"/>
    <property type="match status" value="1"/>
</dbReference>
<dbReference type="Gene3D" id="3.30.1330.90">
    <property type="entry name" value="D-3-phosphoglycerate dehydrogenase, domain 3"/>
    <property type="match status" value="1"/>
</dbReference>
<evidence type="ECO:0000256" key="3">
    <source>
        <dbReference type="ARBA" id="ARBA00008636"/>
    </source>
</evidence>
<dbReference type="PROSITE" id="PS51257">
    <property type="entry name" value="PROKAR_LIPOPROTEIN"/>
    <property type="match status" value="1"/>
</dbReference>
<dbReference type="PANTHER" id="PTHR30182:SF12">
    <property type="entry name" value="L-SERINE DEHYDRATASE, BETA CHAIN-RELATED"/>
    <property type="match status" value="1"/>
</dbReference>
<dbReference type="KEGG" id="lzy:LZ3411_2007"/>
<name>A0A1Y6JYQ7_9LACO</name>
<reference evidence="14" key="2">
    <citation type="submission" date="2017-05" db="EMBL/GenBank/DDBJ databases">
        <authorList>
            <person name="Song R."/>
            <person name="Chenine A.L."/>
            <person name="Ruprecht R.M."/>
        </authorList>
    </citation>
    <scope>NUCLEOTIDE SEQUENCE</scope>
    <source>
        <strain evidence="14">ACA-DC 3411</strain>
    </source>
</reference>
<keyword evidence="8 11" id="KW-0411">Iron-sulfur</keyword>
<keyword evidence="16" id="KW-1185">Reference proteome</keyword>
<evidence type="ECO:0000256" key="7">
    <source>
        <dbReference type="ARBA" id="ARBA00023004"/>
    </source>
</evidence>
<dbReference type="GO" id="GO:0051539">
    <property type="term" value="F:4 iron, 4 sulfur cluster binding"/>
    <property type="evidence" value="ECO:0007669"/>
    <property type="project" value="UniProtKB-UniRule"/>
</dbReference>
<reference evidence="15" key="1">
    <citation type="submission" date="2017-05" db="EMBL/GenBank/DDBJ databases">
        <authorList>
            <person name="Papadimitriou K."/>
        </authorList>
    </citation>
    <scope>NUCLEOTIDE SEQUENCE [LARGE SCALE GENOMIC DNA]</scope>
    <source>
        <strain evidence="15">ACA-DC 3411</strain>
    </source>
</reference>
<evidence type="ECO:0000256" key="11">
    <source>
        <dbReference type="RuleBase" id="RU366059"/>
    </source>
</evidence>
<dbReference type="AlphaFoldDB" id="A0A1Y6JYQ7"/>
<accession>A0A1Y6JYQ7</accession>
<keyword evidence="4 11" id="KW-0312">Gluconeogenesis</keyword>